<dbReference type="PRINTS" id="PR00722">
    <property type="entry name" value="CHYMOTRYPSIN"/>
</dbReference>
<accession>A0A218V9B4</accession>
<organism evidence="8 9">
    <name type="scientific">Lonchura striata</name>
    <name type="common">white-rumped munia</name>
    <dbReference type="NCBI Taxonomy" id="40157"/>
    <lineage>
        <taxon>Eukaryota</taxon>
        <taxon>Metazoa</taxon>
        <taxon>Chordata</taxon>
        <taxon>Craniata</taxon>
        <taxon>Vertebrata</taxon>
        <taxon>Euteleostomi</taxon>
        <taxon>Archelosauria</taxon>
        <taxon>Archosauria</taxon>
        <taxon>Dinosauria</taxon>
        <taxon>Saurischia</taxon>
        <taxon>Theropoda</taxon>
        <taxon>Coelurosauria</taxon>
        <taxon>Aves</taxon>
        <taxon>Neognathae</taxon>
        <taxon>Neoaves</taxon>
        <taxon>Telluraves</taxon>
        <taxon>Australaves</taxon>
        <taxon>Passeriformes</taxon>
        <taxon>Passeroidea</taxon>
        <taxon>Estrildidae</taxon>
        <taxon>Estrildinae</taxon>
        <taxon>Lonchura</taxon>
    </lineage>
</organism>
<keyword evidence="6" id="KW-0812">Transmembrane</keyword>
<evidence type="ECO:0000256" key="1">
    <source>
        <dbReference type="ARBA" id="ARBA00022670"/>
    </source>
</evidence>
<evidence type="ECO:0000256" key="6">
    <source>
        <dbReference type="SAM" id="Phobius"/>
    </source>
</evidence>
<dbReference type="CDD" id="cd00190">
    <property type="entry name" value="Tryp_SPc"/>
    <property type="match status" value="1"/>
</dbReference>
<dbReference type="InterPro" id="IPR001254">
    <property type="entry name" value="Trypsin_dom"/>
</dbReference>
<dbReference type="AlphaFoldDB" id="A0A218V9B4"/>
<dbReference type="InterPro" id="IPR001314">
    <property type="entry name" value="Peptidase_S1A"/>
</dbReference>
<comment type="caution">
    <text evidence="8">The sequence shown here is derived from an EMBL/GenBank/DDBJ whole genome shotgun (WGS) entry which is preliminary data.</text>
</comment>
<dbReference type="PANTHER" id="PTHR24271">
    <property type="entry name" value="KALLIKREIN-RELATED"/>
    <property type="match status" value="1"/>
</dbReference>
<keyword evidence="1" id="KW-0645">Protease</keyword>
<evidence type="ECO:0000313" key="9">
    <source>
        <dbReference type="Proteomes" id="UP000197619"/>
    </source>
</evidence>
<feature type="transmembrane region" description="Helical" evidence="6">
    <location>
        <begin position="6"/>
        <end position="30"/>
    </location>
</feature>
<dbReference type="PANTHER" id="PTHR24271:SF69">
    <property type="entry name" value="GRANZYME A"/>
    <property type="match status" value="1"/>
</dbReference>
<dbReference type="GO" id="GO:0004252">
    <property type="term" value="F:serine-type endopeptidase activity"/>
    <property type="evidence" value="ECO:0007669"/>
    <property type="project" value="InterPro"/>
</dbReference>
<keyword evidence="6" id="KW-1133">Transmembrane helix</keyword>
<evidence type="ECO:0000256" key="4">
    <source>
        <dbReference type="ARBA" id="ARBA00022825"/>
    </source>
</evidence>
<dbReference type="SUPFAM" id="SSF50494">
    <property type="entry name" value="Trypsin-like serine proteases"/>
    <property type="match status" value="1"/>
</dbReference>
<keyword evidence="3" id="KW-0378">Hydrolase</keyword>
<keyword evidence="6" id="KW-0472">Membrane</keyword>
<dbReference type="GO" id="GO:0006508">
    <property type="term" value="P:proteolysis"/>
    <property type="evidence" value="ECO:0007669"/>
    <property type="project" value="UniProtKB-KW"/>
</dbReference>
<dbReference type="FunFam" id="2.40.10.10:FF:000120">
    <property type="entry name" value="Putative serine protease"/>
    <property type="match status" value="1"/>
</dbReference>
<feature type="domain" description="Peptidase S1" evidence="7">
    <location>
        <begin position="26"/>
        <end position="260"/>
    </location>
</feature>
<dbReference type="InterPro" id="IPR043504">
    <property type="entry name" value="Peptidase_S1_PA_chymotrypsin"/>
</dbReference>
<dbReference type="PROSITE" id="PS50240">
    <property type="entry name" value="TRYPSIN_DOM"/>
    <property type="match status" value="1"/>
</dbReference>
<dbReference type="EMBL" id="MUZQ01000025">
    <property type="protein sequence ID" value="OWK62573.1"/>
    <property type="molecule type" value="Genomic_DNA"/>
</dbReference>
<dbReference type="Proteomes" id="UP000197619">
    <property type="component" value="Unassembled WGS sequence"/>
</dbReference>
<dbReference type="PROSITE" id="PS00134">
    <property type="entry name" value="TRYPSIN_HIS"/>
    <property type="match status" value="1"/>
</dbReference>
<protein>
    <submittedName>
        <fullName evidence="8">Granzyme A</fullName>
    </submittedName>
</protein>
<evidence type="ECO:0000313" key="8">
    <source>
        <dbReference type="EMBL" id="OWK62573.1"/>
    </source>
</evidence>
<sequence>MGAFLPWYTFTTVILLVIHGGLCVDIIGGYEVEPHSRPFMAQIKGSEGIICGGALIKENWVLTAAHCKVPLLRKKSKVILGAHSSKKREEEQQVFQIAKDIPYPCYNPSTKENDIMLLQLQGRAKLNKAVQPIPLPPSDDDPKPGTVCTVAGWGLTGNRRGKFPTALMEVNITVIRREICNDKNHYNGKPVITENMICAGAKNGGKDSCNGDSGGPLRCNNIMRGITSFGKLKKCGFAGSPGVYARLTKRHIEWIRKTIGRPYPIVSSLGSKIKEESFGQNYYCQQGKIVKIVWLLCYLFFNHFRMETEVVDEKQQTASESITHGDAECSKVAHPEKILLFLSLKNHPQSQWEFAK</sequence>
<evidence type="ECO:0000256" key="2">
    <source>
        <dbReference type="ARBA" id="ARBA00022729"/>
    </source>
</evidence>
<reference evidence="8 9" key="1">
    <citation type="submission" date="2017-05" db="EMBL/GenBank/DDBJ databases">
        <title>Genome of assembly of the Bengalese finch, Lonchura striata domestica.</title>
        <authorList>
            <person name="Colquitt B.M."/>
            <person name="Brainard M.S."/>
        </authorList>
    </citation>
    <scope>NUCLEOTIDE SEQUENCE [LARGE SCALE GENOMIC DNA]</scope>
    <source>
        <strain evidence="8">White83orange57</strain>
    </source>
</reference>
<dbReference type="InterPro" id="IPR018114">
    <property type="entry name" value="TRYPSIN_HIS"/>
</dbReference>
<dbReference type="Pfam" id="PF00089">
    <property type="entry name" value="Trypsin"/>
    <property type="match status" value="1"/>
</dbReference>
<evidence type="ECO:0000256" key="5">
    <source>
        <dbReference type="ARBA" id="ARBA00023157"/>
    </source>
</evidence>
<gene>
    <name evidence="8" type="primary">GZMA</name>
    <name evidence="8" type="ORF">RLOC_00012603</name>
</gene>
<keyword evidence="2" id="KW-0732">Signal</keyword>
<dbReference type="SMART" id="SM00020">
    <property type="entry name" value="Tryp_SPc"/>
    <property type="match status" value="1"/>
</dbReference>
<proteinExistence type="predicted"/>
<keyword evidence="4" id="KW-0720">Serine protease</keyword>
<dbReference type="STRING" id="299123.ENSLSDP00000024498"/>
<keyword evidence="5" id="KW-1015">Disulfide bond</keyword>
<evidence type="ECO:0000256" key="3">
    <source>
        <dbReference type="ARBA" id="ARBA00022801"/>
    </source>
</evidence>
<keyword evidence="9" id="KW-1185">Reference proteome</keyword>
<name>A0A218V9B4_9PASE</name>
<dbReference type="Gene3D" id="2.40.10.10">
    <property type="entry name" value="Trypsin-like serine proteases"/>
    <property type="match status" value="2"/>
</dbReference>
<dbReference type="InterPro" id="IPR009003">
    <property type="entry name" value="Peptidase_S1_PA"/>
</dbReference>
<evidence type="ECO:0000259" key="7">
    <source>
        <dbReference type="PROSITE" id="PS50240"/>
    </source>
</evidence>